<dbReference type="EMBL" id="FNOS01000002">
    <property type="protein sequence ID" value="SDX65405.1"/>
    <property type="molecule type" value="Genomic_DNA"/>
</dbReference>
<sequence length="1150" mass="126253">MPQTQLASMFIGQQPNTEVQQQRKQQPALIHVLDGQTDELLLVIGKDVPYSEDMHTRELKNNLETFDFHIPSKINKNQSQMTTSGQRTQLASMFIGGSGENVSRPPEKEVNKHVKAGNKAVIPDEDGFFRELIINETVQTHEALEVYSVGSFTELKKEKPLYPQTYTGATLNTMLDAILHSTGWQRGITDYSGTQKITWDRYYSPFEALQLLPTAFDIELRFRIEQDGPYIYRFVDAIRKRGQNSGKEIVSGKDLLSAERREHTKDQVTALLGLAPEKEDGTRLAVEVTDEDALQVWGRNGRHKWQVYEPESDRQDMTIEELERYTRTELNKRKASAIEYKVTALNIASAFGRAHEQVFLGDTARVKVTDFDPPIYLDSRIIAIKSPISDRSKKEYTLGEFIEYSEKEIEKLRQSLLGKIANKSKIVESSNPPADTSATWIDGDAIKRYNDFTGEWESKADKTGSHTSYDTNRVNNVPASKVTGDIQDALNKASDAQSTADGKITSFYQSSEPGTAQEGDIWYDTNDNNTPYVYQSGAWQNAKDGGIADALNSAGDAQATADKKVQTYFSSTAPTAESVGDLWYDSTTNELKRWNGSNWTAKVSDITGEHTSYDTYYVDGKSSSMVREEANRGDEARSLFNPDGTLNTSTLEGTINALQNQIVASGNYANAHEIVGKGFLFENNDTESPDYGALYLGPGWLMIANSKTNGEWEWSTFGTGSGFSADKITAGTMLFNRLMGGELIVGGPSNGNGVFVVRDAEGENVAELDASTGGFQELRIGDVLSSSVVKTNYDDYTIEINPSNGDLWMDGVNAIPKYNEGNVTIKIVGSSGNTSENVLVTGFVGGGSITFDIQTPRPKIDGSFKVTRNINRIYVSGFDVNGTESPCVLTNASAGSQLDDIAAYCNGQDLAFENQNGAVVFSNLQAYDVKRCIRSSYASHLTVIACKGFGETTGIEARFGGIITGYGTAPDSSSYPTFEGQGGKILSTFSHDAGSATIPPPPEKTKRFKAIDAGAWRPQGGWAKNQPLQGEWSGYGSYKGLWIFSGLGAELQGKTIKRMRIKVKREARGGYSSDVTIRFRTHNYTSIPGGEPTLGSNVELGNFKWGEERWEGIRSSLFSAFENGNAEGIGIYGGGYAYMSAGAVLEVTYQ</sequence>
<protein>
    <submittedName>
        <fullName evidence="3">Phage minor structural protein, N-terminal region</fullName>
    </submittedName>
</protein>
<dbReference type="Pfam" id="PF06605">
    <property type="entry name" value="Prophage_tail"/>
    <property type="match status" value="1"/>
</dbReference>
<feature type="compositionally biased region" description="Polar residues" evidence="1">
    <location>
        <begin position="465"/>
        <end position="476"/>
    </location>
</feature>
<proteinExistence type="predicted"/>
<dbReference type="InterPro" id="IPR007119">
    <property type="entry name" value="Phage_tail_spike_N"/>
</dbReference>
<organism evidence="3 4">
    <name type="scientific">Salimicrobium album</name>
    <dbReference type="NCBI Taxonomy" id="50717"/>
    <lineage>
        <taxon>Bacteria</taxon>
        <taxon>Bacillati</taxon>
        <taxon>Bacillota</taxon>
        <taxon>Bacilli</taxon>
        <taxon>Bacillales</taxon>
        <taxon>Bacillaceae</taxon>
        <taxon>Salimicrobium</taxon>
    </lineage>
</organism>
<gene>
    <name evidence="3" type="ORF">SAMN04488081_0955</name>
</gene>
<evidence type="ECO:0000259" key="2">
    <source>
        <dbReference type="Pfam" id="PF06605"/>
    </source>
</evidence>
<feature type="domain" description="Tail spike" evidence="2">
    <location>
        <begin position="152"/>
        <end position="401"/>
    </location>
</feature>
<comment type="caution">
    <text evidence="3">The sequence shown here is derived from an EMBL/GenBank/DDBJ whole genome shotgun (WGS) entry which is preliminary data.</text>
</comment>
<accession>A0A1H3DG68</accession>
<reference evidence="3 4" key="1">
    <citation type="submission" date="2016-10" db="EMBL/GenBank/DDBJ databases">
        <authorList>
            <person name="Varghese N."/>
            <person name="Submissions S."/>
        </authorList>
    </citation>
    <scope>NUCLEOTIDE SEQUENCE [LARGE SCALE GENOMIC DNA]</scope>
    <source>
        <strain evidence="3 4">DSM 20748</strain>
    </source>
</reference>
<feature type="region of interest" description="Disordered" evidence="1">
    <location>
        <begin position="457"/>
        <end position="476"/>
    </location>
</feature>
<dbReference type="InterPro" id="IPR010572">
    <property type="entry name" value="Tail_dom"/>
</dbReference>
<keyword evidence="4" id="KW-1185">Reference proteome</keyword>
<name>A0A1H3DG68_9BACI</name>
<evidence type="ECO:0000256" key="1">
    <source>
        <dbReference type="SAM" id="MobiDB-lite"/>
    </source>
</evidence>
<evidence type="ECO:0000313" key="3">
    <source>
        <dbReference type="EMBL" id="SDX65405.1"/>
    </source>
</evidence>
<dbReference type="NCBIfam" id="TIGR01665">
    <property type="entry name" value="put_anti_recept"/>
    <property type="match status" value="1"/>
</dbReference>
<evidence type="ECO:0000313" key="4">
    <source>
        <dbReference type="Proteomes" id="UP000198647"/>
    </source>
</evidence>
<dbReference type="Proteomes" id="UP000198647">
    <property type="component" value="Unassembled WGS sequence"/>
</dbReference>